<dbReference type="STRING" id="3055.A0A2K3DW95"/>
<evidence type="ECO:0000313" key="2">
    <source>
        <dbReference type="EMBL" id="PNW84808.1"/>
    </source>
</evidence>
<dbReference type="InterPro" id="IPR045886">
    <property type="entry name" value="ThiF/MoeB/HesA"/>
</dbReference>
<dbReference type="AlphaFoldDB" id="A0A2K3DW95"/>
<dbReference type="GO" id="GO:0061504">
    <property type="term" value="P:cyclic threonylcarbamoyladenosine biosynthetic process"/>
    <property type="evidence" value="ECO:0000318"/>
    <property type="project" value="GO_Central"/>
</dbReference>
<dbReference type="RefSeq" id="XP_042925797.1">
    <property type="nucleotide sequence ID" value="XM_043060668.1"/>
</dbReference>
<dbReference type="Pfam" id="PF00899">
    <property type="entry name" value="ThiF"/>
    <property type="match status" value="1"/>
</dbReference>
<dbReference type="CDD" id="cd00755">
    <property type="entry name" value="YgdL_like"/>
    <property type="match status" value="1"/>
</dbReference>
<reference evidence="2 3" key="1">
    <citation type="journal article" date="2007" name="Science">
        <title>The Chlamydomonas genome reveals the evolution of key animal and plant functions.</title>
        <authorList>
            <person name="Merchant S.S."/>
            <person name="Prochnik S.E."/>
            <person name="Vallon O."/>
            <person name="Harris E.H."/>
            <person name="Karpowicz S.J."/>
            <person name="Witman G.B."/>
            <person name="Terry A."/>
            <person name="Salamov A."/>
            <person name="Fritz-Laylin L.K."/>
            <person name="Marechal-Drouard L."/>
            <person name="Marshall W.F."/>
            <person name="Qu L.H."/>
            <person name="Nelson D.R."/>
            <person name="Sanderfoot A.A."/>
            <person name="Spalding M.H."/>
            <person name="Kapitonov V.V."/>
            <person name="Ren Q."/>
            <person name="Ferris P."/>
            <person name="Lindquist E."/>
            <person name="Shapiro H."/>
            <person name="Lucas S.M."/>
            <person name="Grimwood J."/>
            <person name="Schmutz J."/>
            <person name="Cardol P."/>
            <person name="Cerutti H."/>
            <person name="Chanfreau G."/>
            <person name="Chen C.L."/>
            <person name="Cognat V."/>
            <person name="Croft M.T."/>
            <person name="Dent R."/>
            <person name="Dutcher S."/>
            <person name="Fernandez E."/>
            <person name="Fukuzawa H."/>
            <person name="Gonzalez-Ballester D."/>
            <person name="Gonzalez-Halphen D."/>
            <person name="Hallmann A."/>
            <person name="Hanikenne M."/>
            <person name="Hippler M."/>
            <person name="Inwood W."/>
            <person name="Jabbari K."/>
            <person name="Kalanon M."/>
            <person name="Kuras R."/>
            <person name="Lefebvre P.A."/>
            <person name="Lemaire S.D."/>
            <person name="Lobanov A.V."/>
            <person name="Lohr M."/>
            <person name="Manuell A."/>
            <person name="Meier I."/>
            <person name="Mets L."/>
            <person name="Mittag M."/>
            <person name="Mittelmeier T."/>
            <person name="Moroney J.V."/>
            <person name="Moseley J."/>
            <person name="Napoli C."/>
            <person name="Nedelcu A.M."/>
            <person name="Niyogi K."/>
            <person name="Novoselov S.V."/>
            <person name="Paulsen I.T."/>
            <person name="Pazour G."/>
            <person name="Purton S."/>
            <person name="Ral J.P."/>
            <person name="Riano-Pachon D.M."/>
            <person name="Riekhof W."/>
            <person name="Rymarquis L."/>
            <person name="Schroda M."/>
            <person name="Stern D."/>
            <person name="Umen J."/>
            <person name="Willows R."/>
            <person name="Wilson N."/>
            <person name="Zimmer S.L."/>
            <person name="Allmer J."/>
            <person name="Balk J."/>
            <person name="Bisova K."/>
            <person name="Chen C.J."/>
            <person name="Elias M."/>
            <person name="Gendler K."/>
            <person name="Hauser C."/>
            <person name="Lamb M.R."/>
            <person name="Ledford H."/>
            <person name="Long J.C."/>
            <person name="Minagawa J."/>
            <person name="Page M.D."/>
            <person name="Pan J."/>
            <person name="Pootakham W."/>
            <person name="Roje S."/>
            <person name="Rose A."/>
            <person name="Stahlberg E."/>
            <person name="Terauchi A.M."/>
            <person name="Yang P."/>
            <person name="Ball S."/>
            <person name="Bowler C."/>
            <person name="Dieckmann C.L."/>
            <person name="Gladyshev V.N."/>
            <person name="Green P."/>
            <person name="Jorgensen R."/>
            <person name="Mayfield S."/>
            <person name="Mueller-Roeber B."/>
            <person name="Rajamani S."/>
            <person name="Sayre R.T."/>
            <person name="Brokstein P."/>
            <person name="Dubchak I."/>
            <person name="Goodstein D."/>
            <person name="Hornick L."/>
            <person name="Huang Y.W."/>
            <person name="Jhaveri J."/>
            <person name="Luo Y."/>
            <person name="Martinez D."/>
            <person name="Ngau W.C."/>
            <person name="Otillar B."/>
            <person name="Poliakov A."/>
            <person name="Porter A."/>
            <person name="Szajkowski L."/>
            <person name="Werner G."/>
            <person name="Zhou K."/>
            <person name="Grigoriev I.V."/>
            <person name="Rokhsar D.S."/>
            <person name="Grossman A.R."/>
        </authorList>
    </citation>
    <scope>NUCLEOTIDE SEQUENCE [LARGE SCALE GENOMIC DNA]</scope>
    <source>
        <strain evidence="3">CC-503</strain>
        <strain evidence="2">CC-503 cw92 mt+</strain>
    </source>
</reference>
<dbReference type="GO" id="GO:0008641">
    <property type="term" value="F:ubiquitin-like modifier activating enzyme activity"/>
    <property type="evidence" value="ECO:0007669"/>
    <property type="project" value="InterPro"/>
</dbReference>
<dbReference type="SUPFAM" id="SSF69572">
    <property type="entry name" value="Activating enzymes of the ubiquitin-like proteins"/>
    <property type="match status" value="1"/>
</dbReference>
<dbReference type="PaxDb" id="3055-EDP00165"/>
<proteinExistence type="predicted"/>
<dbReference type="FunCoup" id="A0A2K3DW95">
    <property type="interactions" value="576"/>
</dbReference>
<dbReference type="GeneID" id="5723009"/>
<protein>
    <recommendedName>
        <fullName evidence="1">THIF-type NAD/FAD binding fold domain-containing protein</fullName>
    </recommendedName>
</protein>
<dbReference type="EMBL" id="CM008964">
    <property type="protein sequence ID" value="PNW84808.1"/>
    <property type="molecule type" value="Genomic_DNA"/>
</dbReference>
<dbReference type="PANTHER" id="PTHR43267">
    <property type="entry name" value="TRNA THREONYLCARBAMOYLADENOSINE DEHYDRATASE"/>
    <property type="match status" value="1"/>
</dbReference>
<dbReference type="ExpressionAtlas" id="A0A2K3DW95">
    <property type="expression patterns" value="baseline"/>
</dbReference>
<organism evidence="2 3">
    <name type="scientific">Chlamydomonas reinhardtii</name>
    <name type="common">Chlamydomonas smithii</name>
    <dbReference type="NCBI Taxonomy" id="3055"/>
    <lineage>
        <taxon>Eukaryota</taxon>
        <taxon>Viridiplantae</taxon>
        <taxon>Chlorophyta</taxon>
        <taxon>core chlorophytes</taxon>
        <taxon>Chlorophyceae</taxon>
        <taxon>CS clade</taxon>
        <taxon>Chlamydomonadales</taxon>
        <taxon>Chlamydomonadaceae</taxon>
        <taxon>Chlamydomonas</taxon>
    </lineage>
</organism>
<dbReference type="PANTHER" id="PTHR43267:SF2">
    <property type="entry name" value="TRNA THREONYLCARBAMOYLADENOSINE DEHYDRATASE 1-RELATED"/>
    <property type="match status" value="1"/>
</dbReference>
<evidence type="ECO:0000259" key="1">
    <source>
        <dbReference type="Pfam" id="PF00899"/>
    </source>
</evidence>
<dbReference type="Proteomes" id="UP000006906">
    <property type="component" value="Chromosome 3"/>
</dbReference>
<dbReference type="InterPro" id="IPR000594">
    <property type="entry name" value="ThiF_NAD_FAD-bd"/>
</dbReference>
<reference evidence="2" key="2">
    <citation type="submission" date="2017-07" db="EMBL/GenBank/DDBJ databases">
        <title>WGS assembly of Chlamydomonas reinhardtii.</title>
        <authorList>
            <consortium name="Chlamydomonas Annotation Team"/>
            <consortium name="JGI Annotation Team"/>
            <person name="Merchant S.S."/>
            <person name="Prochnik S.E."/>
            <person name="Vallon O."/>
            <person name="Harris E.H."/>
            <person name="Karpowicz S.J."/>
            <person name="Witman G.B."/>
            <person name="Terry A."/>
            <person name="Salamov A."/>
            <person name="Fritz-Laylin L.K."/>
            <person name="Marechal-Drouard L."/>
            <person name="Marshall W.F."/>
            <person name="Qu L.H."/>
            <person name="Nelson D.R."/>
            <person name="Sanderfoot A.A."/>
            <person name="Spalding M.H."/>
            <person name="Kapitonov V.V."/>
            <person name="Ren Q."/>
            <person name="Ferris P."/>
            <person name="Lindquist E."/>
            <person name="Shapiro H."/>
            <person name="Lucas S.M."/>
            <person name="Grimwood J."/>
            <person name="Schmutz J."/>
            <person name="Grigoriev I.V."/>
            <person name="Rokhsar D.S."/>
        </authorList>
    </citation>
    <scope>NUCLEOTIDE SEQUENCE</scope>
    <source>
        <strain evidence="2">CC-503 cw92 mt+</strain>
    </source>
</reference>
<name>A0A2K3DW95_CHLRE</name>
<dbReference type="OrthoDB" id="10265862at2759"/>
<dbReference type="Gramene" id="PNW84808">
    <property type="protein sequence ID" value="PNW84808"/>
    <property type="gene ID" value="CHLRE_03g159400v5"/>
</dbReference>
<evidence type="ECO:0000313" key="3">
    <source>
        <dbReference type="Proteomes" id="UP000006906"/>
    </source>
</evidence>
<dbReference type="GO" id="GO:0061503">
    <property type="term" value="F:tRNA threonylcarbamoyladenosine dehydratase"/>
    <property type="evidence" value="ECO:0000318"/>
    <property type="project" value="GO_Central"/>
</dbReference>
<dbReference type="FunFam" id="3.40.50.720:FF:000449">
    <property type="entry name" value="Ubiquitin-activating enzyme (E1), putative"/>
    <property type="match status" value="1"/>
</dbReference>
<dbReference type="RefSeq" id="XP_001697503.2">
    <property type="nucleotide sequence ID" value="XM_001697451.2"/>
</dbReference>
<sequence length="469" mass="50003">MEASLRDRALCLVAGAALGSAATYLSYSLVTRRPSAAAGLPTAALGSASAAARATATVADFLKDDVLKEQFTRNVQFFGEDGQSRIASAFVVVVGLGGVGSHAAHLLMRSGVGKLRLIDFDQVTLSSLNRHAVATREDVGTPKATCLEKHFKQILPEADLEAVVEMYTAEREEELLGGPVRPDYVIDAIDNIDTKVALVAACHRRGLPVLSVAGAGAKADPTRLKFVDVSESSVDPLARALRQKLRKQYDIPGGIPVLLSTEKPRCKLVSMTDMEAGNPLDYQIVPNFRVRTIPVLGTTPALFGMAAAGYVLCALAGGSHAIEGEPIIRLNCVQYERALERLRERERSRYGSDDGVAVDLDDITFLLREVWRGFSARAADRVVAPGGDKGLMRATAHLTFTRWDASRPAMADNLVLLTAAEADAHDELAAAPGGGGGGGGALAALRATEPDFVARVEATLDRVRRELFY</sequence>
<dbReference type="Gramene" id="PNW84807">
    <property type="protein sequence ID" value="PNW84807"/>
    <property type="gene ID" value="CHLRE_03g159400v5"/>
</dbReference>
<dbReference type="Gene3D" id="3.40.50.720">
    <property type="entry name" value="NAD(P)-binding Rossmann-like Domain"/>
    <property type="match status" value="1"/>
</dbReference>
<dbReference type="InterPro" id="IPR035985">
    <property type="entry name" value="Ubiquitin-activating_enz"/>
</dbReference>
<dbReference type="KEGG" id="cre:CHLRE_03g159400v5"/>
<keyword evidence="3" id="KW-1185">Reference proteome</keyword>
<feature type="domain" description="THIF-type NAD/FAD binding fold" evidence="1">
    <location>
        <begin position="72"/>
        <end position="318"/>
    </location>
</feature>
<accession>A0A2K3DW95</accession>
<dbReference type="EMBL" id="CM008964">
    <property type="protein sequence ID" value="PNW84807.1"/>
    <property type="molecule type" value="Genomic_DNA"/>
</dbReference>
<gene>
    <name evidence="2" type="ORF">CHLRE_03g159400v5</name>
</gene>